<sequence>MTERSVDIAASPEAVYALVSDVARQSRFVVEATDARWLTSVRGVGARFRAGNRNGLFRWWTTAEVTHAEPGRCFAYTVRSFGTPVAEWRYDIRATETGCRVIESTRDLRNRFFRAVVAPVGTGVVDRVGHNEDNIEKTLARLKALAEATS</sequence>
<comment type="caution">
    <text evidence="1">The sequence shown here is derived from an EMBL/GenBank/DDBJ whole genome shotgun (WGS) entry which is preliminary data.</text>
</comment>
<reference evidence="1 2" key="1">
    <citation type="submission" date="2024-09" db="EMBL/GenBank/DDBJ databases">
        <authorList>
            <person name="Sun Q."/>
            <person name="Mori K."/>
        </authorList>
    </citation>
    <scope>NUCLEOTIDE SEQUENCE [LARGE SCALE GENOMIC DNA]</scope>
    <source>
        <strain evidence="1 2">TBRC 7907</strain>
    </source>
</reference>
<dbReference type="InterPro" id="IPR019587">
    <property type="entry name" value="Polyketide_cyclase/dehydratase"/>
</dbReference>
<dbReference type="Proteomes" id="UP001589693">
    <property type="component" value="Unassembled WGS sequence"/>
</dbReference>
<evidence type="ECO:0000313" key="1">
    <source>
        <dbReference type="EMBL" id="MFB9905126.1"/>
    </source>
</evidence>
<protein>
    <submittedName>
        <fullName evidence="1">SRPBCC family protein</fullName>
    </submittedName>
</protein>
<accession>A0ABV5ZW64</accession>
<dbReference type="RefSeq" id="WP_377852409.1">
    <property type="nucleotide sequence ID" value="NZ_JBHLZU010000011.1"/>
</dbReference>
<dbReference type="Pfam" id="PF10604">
    <property type="entry name" value="Polyketide_cyc2"/>
    <property type="match status" value="1"/>
</dbReference>
<name>A0ABV5ZW64_9PSEU</name>
<dbReference type="EMBL" id="JBHLZU010000011">
    <property type="protein sequence ID" value="MFB9905126.1"/>
    <property type="molecule type" value="Genomic_DNA"/>
</dbReference>
<keyword evidence="2" id="KW-1185">Reference proteome</keyword>
<dbReference type="SUPFAM" id="SSF55961">
    <property type="entry name" value="Bet v1-like"/>
    <property type="match status" value="1"/>
</dbReference>
<proteinExistence type="predicted"/>
<gene>
    <name evidence="1" type="ORF">ACFFQA_14400</name>
</gene>
<dbReference type="Gene3D" id="3.30.530.20">
    <property type="match status" value="1"/>
</dbReference>
<evidence type="ECO:0000313" key="2">
    <source>
        <dbReference type="Proteomes" id="UP001589693"/>
    </source>
</evidence>
<organism evidence="1 2">
    <name type="scientific">Allokutzneria oryzae</name>
    <dbReference type="NCBI Taxonomy" id="1378989"/>
    <lineage>
        <taxon>Bacteria</taxon>
        <taxon>Bacillati</taxon>
        <taxon>Actinomycetota</taxon>
        <taxon>Actinomycetes</taxon>
        <taxon>Pseudonocardiales</taxon>
        <taxon>Pseudonocardiaceae</taxon>
        <taxon>Allokutzneria</taxon>
    </lineage>
</organism>
<dbReference type="CDD" id="cd07812">
    <property type="entry name" value="SRPBCC"/>
    <property type="match status" value="1"/>
</dbReference>
<dbReference type="InterPro" id="IPR023393">
    <property type="entry name" value="START-like_dom_sf"/>
</dbReference>